<dbReference type="InterPro" id="IPR036736">
    <property type="entry name" value="ACP-like_sf"/>
</dbReference>
<evidence type="ECO:0000313" key="3">
    <source>
        <dbReference type="Proteomes" id="UP001589576"/>
    </source>
</evidence>
<sequence length="80" mass="9261">MSKADIIKEVTDIFIDVLDNEDIVLNESTQAKDIEDWDSLNHIQLVVAIEKHFKIRFTSKEIQSWNNVGEMLNCIQEKGI</sequence>
<dbReference type="Pfam" id="PF00550">
    <property type="entry name" value="PP-binding"/>
    <property type="match status" value="1"/>
</dbReference>
<dbReference type="EMBL" id="JBHMFB010000003">
    <property type="protein sequence ID" value="MFB9088335.1"/>
    <property type="molecule type" value="Genomic_DNA"/>
</dbReference>
<keyword evidence="3" id="KW-1185">Reference proteome</keyword>
<reference evidence="2 3" key="1">
    <citation type="submission" date="2024-09" db="EMBL/GenBank/DDBJ databases">
        <authorList>
            <person name="Sun Q."/>
            <person name="Mori K."/>
        </authorList>
    </citation>
    <scope>NUCLEOTIDE SEQUENCE [LARGE SCALE GENOMIC DNA]</scope>
    <source>
        <strain evidence="2 3">CECT 8460</strain>
    </source>
</reference>
<dbReference type="SUPFAM" id="SSF47336">
    <property type="entry name" value="ACP-like"/>
    <property type="match status" value="1"/>
</dbReference>
<protein>
    <submittedName>
        <fullName evidence="2">Acyl carrier protein</fullName>
    </submittedName>
</protein>
<proteinExistence type="predicted"/>
<feature type="domain" description="Carrier" evidence="1">
    <location>
        <begin position="1"/>
        <end position="79"/>
    </location>
</feature>
<dbReference type="Proteomes" id="UP001589576">
    <property type="component" value="Unassembled WGS sequence"/>
</dbReference>
<name>A0ABV5GB44_9FLAO</name>
<dbReference type="PROSITE" id="PS50075">
    <property type="entry name" value="CARRIER"/>
    <property type="match status" value="1"/>
</dbReference>
<evidence type="ECO:0000259" key="1">
    <source>
        <dbReference type="PROSITE" id="PS50075"/>
    </source>
</evidence>
<comment type="caution">
    <text evidence="2">The sequence shown here is derived from an EMBL/GenBank/DDBJ whole genome shotgun (WGS) entry which is preliminary data.</text>
</comment>
<evidence type="ECO:0000313" key="2">
    <source>
        <dbReference type="EMBL" id="MFB9088335.1"/>
    </source>
</evidence>
<dbReference type="InterPro" id="IPR009081">
    <property type="entry name" value="PP-bd_ACP"/>
</dbReference>
<accession>A0ABV5GB44</accession>
<dbReference type="Gene3D" id="1.10.1200.10">
    <property type="entry name" value="ACP-like"/>
    <property type="match status" value="1"/>
</dbReference>
<dbReference type="RefSeq" id="WP_290283862.1">
    <property type="nucleotide sequence ID" value="NZ_JAUFQN010000002.1"/>
</dbReference>
<gene>
    <name evidence="2" type="ORF">ACFFUU_01840</name>
</gene>
<organism evidence="2 3">
    <name type="scientific">Flavobacterium paronense</name>
    <dbReference type="NCBI Taxonomy" id="1392775"/>
    <lineage>
        <taxon>Bacteria</taxon>
        <taxon>Pseudomonadati</taxon>
        <taxon>Bacteroidota</taxon>
        <taxon>Flavobacteriia</taxon>
        <taxon>Flavobacteriales</taxon>
        <taxon>Flavobacteriaceae</taxon>
        <taxon>Flavobacterium</taxon>
    </lineage>
</organism>